<proteinExistence type="predicted"/>
<dbReference type="Proteomes" id="UP001216253">
    <property type="component" value="Unassembled WGS sequence"/>
</dbReference>
<dbReference type="Gene3D" id="2.40.128.110">
    <property type="entry name" value="Lipid/polyisoprenoid-binding, YceI-like"/>
    <property type="match status" value="1"/>
</dbReference>
<dbReference type="SMART" id="SM00867">
    <property type="entry name" value="YceI"/>
    <property type="match status" value="1"/>
</dbReference>
<sequence length="205" mass="21562">MPGEEPSLSPRRAVVRWRRAVLPVLAGLAATSAGAGMPQAFQLDGPASRVEIKVGVLGLASRTARFGTISGRIALAPEPATATRLDVRLDARSLASDDKSMLARLKGADFLDVSRYPAIAFTGRAMRVTGPRTGDITGDLTIRGVTHAEVLHVTFDRDLSGIDGRAPLGLAGRMQIDRRAYGMTALPLIVGKTAAITITARLVPG</sequence>
<dbReference type="InterPro" id="IPR007372">
    <property type="entry name" value="Lipid/polyisoprenoid-bd_YceI"/>
</dbReference>
<keyword evidence="1" id="KW-0732">Signal</keyword>
<dbReference type="InterPro" id="IPR036761">
    <property type="entry name" value="TTHA0802/YceI-like_sf"/>
</dbReference>
<name>A0ABT5WSP5_9SPHN</name>
<evidence type="ECO:0000313" key="4">
    <source>
        <dbReference type="Proteomes" id="UP001216253"/>
    </source>
</evidence>
<reference evidence="3 4" key="1">
    <citation type="submission" date="2023-03" db="EMBL/GenBank/DDBJ databases">
        <title>NovoSphingobium album sp. nov. isolated from polycyclic aromatic hydrocarbons- and heavy-metal polluted soil.</title>
        <authorList>
            <person name="Liu Z."/>
            <person name="Wang K."/>
        </authorList>
    </citation>
    <scope>NUCLEOTIDE SEQUENCE [LARGE SCALE GENOMIC DNA]</scope>
    <source>
        <strain evidence="3 4">H3SJ31-1</strain>
    </source>
</reference>
<comment type="caution">
    <text evidence="3">The sequence shown here is derived from an EMBL/GenBank/DDBJ whole genome shotgun (WGS) entry which is preliminary data.</text>
</comment>
<dbReference type="PANTHER" id="PTHR34406">
    <property type="entry name" value="PROTEIN YCEI"/>
    <property type="match status" value="1"/>
</dbReference>
<evidence type="ECO:0000313" key="3">
    <source>
        <dbReference type="EMBL" id="MDE8653062.1"/>
    </source>
</evidence>
<dbReference type="Pfam" id="PF04264">
    <property type="entry name" value="YceI"/>
    <property type="match status" value="1"/>
</dbReference>
<dbReference type="RefSeq" id="WP_275229170.1">
    <property type="nucleotide sequence ID" value="NZ_JARESE010000050.1"/>
</dbReference>
<dbReference type="EMBL" id="JARESE010000050">
    <property type="protein sequence ID" value="MDE8653062.1"/>
    <property type="molecule type" value="Genomic_DNA"/>
</dbReference>
<dbReference type="PANTHER" id="PTHR34406:SF1">
    <property type="entry name" value="PROTEIN YCEI"/>
    <property type="match status" value="1"/>
</dbReference>
<evidence type="ECO:0000259" key="2">
    <source>
        <dbReference type="SMART" id="SM00867"/>
    </source>
</evidence>
<protein>
    <submittedName>
        <fullName evidence="3">YceI family protein</fullName>
    </submittedName>
</protein>
<gene>
    <name evidence="3" type="ORF">PYV00_15245</name>
</gene>
<feature type="signal peptide" evidence="1">
    <location>
        <begin position="1"/>
        <end position="35"/>
    </location>
</feature>
<feature type="chain" id="PRO_5046036726" evidence="1">
    <location>
        <begin position="36"/>
        <end position="205"/>
    </location>
</feature>
<feature type="domain" description="Lipid/polyisoprenoid-binding YceI-like" evidence="2">
    <location>
        <begin position="40"/>
        <end position="203"/>
    </location>
</feature>
<organism evidence="3 4">
    <name type="scientific">Novosphingobium album</name>
    <name type="common">ex Liu et al. 2023</name>
    <dbReference type="NCBI Taxonomy" id="3031130"/>
    <lineage>
        <taxon>Bacteria</taxon>
        <taxon>Pseudomonadati</taxon>
        <taxon>Pseudomonadota</taxon>
        <taxon>Alphaproteobacteria</taxon>
        <taxon>Sphingomonadales</taxon>
        <taxon>Sphingomonadaceae</taxon>
        <taxon>Novosphingobium</taxon>
    </lineage>
</organism>
<dbReference type="SUPFAM" id="SSF101874">
    <property type="entry name" value="YceI-like"/>
    <property type="match status" value="1"/>
</dbReference>
<evidence type="ECO:0000256" key="1">
    <source>
        <dbReference type="SAM" id="SignalP"/>
    </source>
</evidence>
<keyword evidence="4" id="KW-1185">Reference proteome</keyword>
<accession>A0ABT5WSP5</accession>